<dbReference type="Proteomes" id="UP000577419">
    <property type="component" value="Unassembled WGS sequence"/>
</dbReference>
<reference evidence="3" key="1">
    <citation type="journal article" date="2020" name="bioRxiv">
        <title>A rank-normalized archaeal taxonomy based on genome phylogeny resolves widespread incomplete and uneven classifications.</title>
        <authorList>
            <person name="Rinke C."/>
            <person name="Chuvochina M."/>
            <person name="Mussig A.J."/>
            <person name="Chaumeil P.-A."/>
            <person name="Waite D.W."/>
            <person name="Whitman W.B."/>
            <person name="Parks D.H."/>
            <person name="Hugenholtz P."/>
        </authorList>
    </citation>
    <scope>NUCLEOTIDE SEQUENCE [LARGE SCALE GENOMIC DNA]</scope>
</reference>
<dbReference type="EMBL" id="DUFG01000027">
    <property type="protein sequence ID" value="HIH08774.1"/>
    <property type="molecule type" value="Genomic_DNA"/>
</dbReference>
<accession>A0A7J4IVG6</accession>
<dbReference type="AlphaFoldDB" id="A0A7J4IVG6"/>
<evidence type="ECO:0000313" key="3">
    <source>
        <dbReference type="Proteomes" id="UP000577419"/>
    </source>
</evidence>
<evidence type="ECO:0000313" key="2">
    <source>
        <dbReference type="EMBL" id="MBS3059808.1"/>
    </source>
</evidence>
<comment type="caution">
    <text evidence="1">The sequence shown here is derived from an EMBL/GenBank/DDBJ whole genome shotgun (WGS) entry which is preliminary data.</text>
</comment>
<protein>
    <submittedName>
        <fullName evidence="1">Uncharacterized protein</fullName>
    </submittedName>
</protein>
<dbReference type="Proteomes" id="UP000683213">
    <property type="component" value="Unassembled WGS sequence"/>
</dbReference>
<evidence type="ECO:0000313" key="1">
    <source>
        <dbReference type="EMBL" id="HIH08774.1"/>
    </source>
</evidence>
<reference evidence="2" key="2">
    <citation type="submission" date="2021-03" db="EMBL/GenBank/DDBJ databases">
        <authorList>
            <person name="Jaffe A."/>
        </authorList>
    </citation>
    <scope>NUCLEOTIDE SEQUENCE</scope>
    <source>
        <strain evidence="2">RIFCSPHIGHO2_01_FULL_GW2011_AR10_43_9</strain>
    </source>
</reference>
<gene>
    <name evidence="1" type="ORF">HA237_05405</name>
    <name evidence="2" type="ORF">J4224_05300</name>
</gene>
<proteinExistence type="predicted"/>
<organism evidence="1 3">
    <name type="scientific">Candidatus Iainarchaeum sp</name>
    <dbReference type="NCBI Taxonomy" id="3101447"/>
    <lineage>
        <taxon>Archaea</taxon>
        <taxon>Candidatus Iainarchaeota</taxon>
        <taxon>Candidatus Iainarchaeia</taxon>
        <taxon>Candidatus Iainarchaeales</taxon>
        <taxon>Candidatus Iainarchaeaceae</taxon>
        <taxon>Candidatus Iainarchaeum</taxon>
    </lineage>
</organism>
<name>A0A7J4IVG6_9ARCH</name>
<sequence length="231" mass="26049">MKVLIASVYFAEIQQCLPIFVESINALNPKPEKTVLFDLFGELWSEAMPLLKGLEVRRIEKKENILQQFSEIRNSVLKEAKKENYEAVLFLQPNIFPPTDILSRLSNSGKEVIAPAFFKSLGGIPYSNALKNVGKSKPERVPFEELLPSGLKKAEAASLEAIFLRKGAFNKIEFKSPESPLQEMIGFAQQVKNLNEEIFVDSSTVCSKLSPMQLMSHYYFKAQDNAEKKAD</sequence>
<dbReference type="EMBL" id="JAGVWF010000081">
    <property type="protein sequence ID" value="MBS3059808.1"/>
    <property type="molecule type" value="Genomic_DNA"/>
</dbReference>
<reference evidence="2" key="3">
    <citation type="submission" date="2021-05" db="EMBL/GenBank/DDBJ databases">
        <title>Protein family content uncovers lineage relationships and bacterial pathway maintenance mechanisms in DPANN archaea.</title>
        <authorList>
            <person name="Castelle C.J."/>
            <person name="Meheust R."/>
            <person name="Jaffe A.L."/>
            <person name="Seitz K."/>
            <person name="Gong X."/>
            <person name="Baker B.J."/>
            <person name="Banfield J.F."/>
        </authorList>
    </citation>
    <scope>NUCLEOTIDE SEQUENCE</scope>
    <source>
        <strain evidence="2">RIFCSPHIGHO2_01_FULL_GW2011_AR10_43_9</strain>
    </source>
</reference>